<evidence type="ECO:0000256" key="9">
    <source>
        <dbReference type="ARBA" id="ARBA00037335"/>
    </source>
</evidence>
<evidence type="ECO:0000259" key="14">
    <source>
        <dbReference type="Pfam" id="PF17042"/>
    </source>
</evidence>
<evidence type="ECO:0000259" key="13">
    <source>
        <dbReference type="Pfam" id="PF07005"/>
    </source>
</evidence>
<keyword evidence="3" id="KW-0547">Nucleotide-binding</keyword>
<dbReference type="GO" id="GO:0016301">
    <property type="term" value="F:kinase activity"/>
    <property type="evidence" value="ECO:0007669"/>
    <property type="project" value="UniProtKB-KW"/>
</dbReference>
<keyword evidence="6" id="KW-0119">Carbohydrate metabolism</keyword>
<comment type="function">
    <text evidence="9">Catalyzes the ATP-dependent phosphorylation of 3-oxo-tetronate to 3-oxo-tetronate 4-phosphate.</text>
</comment>
<dbReference type="Pfam" id="PF07005">
    <property type="entry name" value="SBD_N"/>
    <property type="match status" value="1"/>
</dbReference>
<evidence type="ECO:0000256" key="1">
    <source>
        <dbReference type="ARBA" id="ARBA00005715"/>
    </source>
</evidence>
<dbReference type="NCBIfam" id="NF043035">
    <property type="entry name" value="OxoTetrKin"/>
    <property type="match status" value="1"/>
</dbReference>
<evidence type="ECO:0000256" key="11">
    <source>
        <dbReference type="ARBA" id="ARBA00039461"/>
    </source>
</evidence>
<comment type="catalytic activity">
    <reaction evidence="8">
        <text>3-dehydro-D-erythronate + ATP = 3-dehydro-4-O-phospho-D-erythronate + ADP + H(+)</text>
        <dbReference type="Rhea" id="RHEA:52556"/>
        <dbReference type="ChEBI" id="CHEBI:15378"/>
        <dbReference type="ChEBI" id="CHEBI:30616"/>
        <dbReference type="ChEBI" id="CHEBI:57958"/>
        <dbReference type="ChEBI" id="CHEBI:136593"/>
        <dbReference type="ChEBI" id="CHEBI:456216"/>
        <dbReference type="EC" id="2.7.1.217"/>
    </reaction>
</comment>
<evidence type="ECO:0000256" key="6">
    <source>
        <dbReference type="ARBA" id="ARBA00023277"/>
    </source>
</evidence>
<dbReference type="Pfam" id="PF17042">
    <property type="entry name" value="NBD_C"/>
    <property type="match status" value="1"/>
</dbReference>
<evidence type="ECO:0000256" key="8">
    <source>
        <dbReference type="ARBA" id="ARBA00036346"/>
    </source>
</evidence>
<evidence type="ECO:0000313" key="16">
    <source>
        <dbReference type="Proteomes" id="UP001652394"/>
    </source>
</evidence>
<dbReference type="Gene3D" id="3.40.980.20">
    <property type="entry name" value="Four-carbon acid sugar kinase, nucleotide binding domain"/>
    <property type="match status" value="1"/>
</dbReference>
<evidence type="ECO:0000256" key="10">
    <source>
        <dbReference type="ARBA" id="ARBA00039095"/>
    </source>
</evidence>
<evidence type="ECO:0000313" key="15">
    <source>
        <dbReference type="EMBL" id="MCU6747108.1"/>
    </source>
</evidence>
<dbReference type="SUPFAM" id="SSF142764">
    <property type="entry name" value="YgbK-like"/>
    <property type="match status" value="1"/>
</dbReference>
<accession>A0ABT2T9Z7</accession>
<keyword evidence="4 15" id="KW-0418">Kinase</keyword>
<keyword evidence="5" id="KW-0067">ATP-binding</keyword>
<proteinExistence type="inferred from homology"/>
<dbReference type="EC" id="2.7.1.217" evidence="10"/>
<evidence type="ECO:0000256" key="2">
    <source>
        <dbReference type="ARBA" id="ARBA00022679"/>
    </source>
</evidence>
<dbReference type="InterPro" id="IPR010737">
    <property type="entry name" value="4-carb_acid_sugar_kinase_N"/>
</dbReference>
<evidence type="ECO:0000256" key="4">
    <source>
        <dbReference type="ARBA" id="ARBA00022777"/>
    </source>
</evidence>
<organism evidence="15 16">
    <name type="scientific">Faecalicatena acetigenes</name>
    <dbReference type="NCBI Taxonomy" id="2981790"/>
    <lineage>
        <taxon>Bacteria</taxon>
        <taxon>Bacillati</taxon>
        <taxon>Bacillota</taxon>
        <taxon>Clostridia</taxon>
        <taxon>Lachnospirales</taxon>
        <taxon>Lachnospiraceae</taxon>
        <taxon>Faecalicatena</taxon>
    </lineage>
</organism>
<protein>
    <recommendedName>
        <fullName evidence="11">3-oxo-tetronate kinase</fullName>
        <ecNumber evidence="10">2.7.1.217</ecNumber>
    </recommendedName>
    <alternativeName>
        <fullName evidence="12">3-dehydrotetronate 4-kinase</fullName>
    </alternativeName>
</protein>
<dbReference type="EMBL" id="JAOQJX010000006">
    <property type="protein sequence ID" value="MCU6747108.1"/>
    <property type="molecule type" value="Genomic_DNA"/>
</dbReference>
<dbReference type="InterPro" id="IPR031475">
    <property type="entry name" value="NBD_C"/>
</dbReference>
<feature type="domain" description="Four-carbon acid sugar kinase nucleotide binding" evidence="14">
    <location>
        <begin position="258"/>
        <end position="411"/>
    </location>
</feature>
<keyword evidence="16" id="KW-1185">Reference proteome</keyword>
<dbReference type="InterPro" id="IPR037051">
    <property type="entry name" value="4-carb_acid_sugar_kinase_N_sf"/>
</dbReference>
<keyword evidence="2" id="KW-0808">Transferase</keyword>
<comment type="caution">
    <text evidence="15">The sequence shown here is derived from an EMBL/GenBank/DDBJ whole genome shotgun (WGS) entry which is preliminary data.</text>
</comment>
<dbReference type="InterPro" id="IPR050007">
    <property type="entry name" value="OtnK"/>
</dbReference>
<evidence type="ECO:0000256" key="7">
    <source>
        <dbReference type="ARBA" id="ARBA00035898"/>
    </source>
</evidence>
<dbReference type="RefSeq" id="WP_059066461.1">
    <property type="nucleotide sequence ID" value="NZ_JAOQJX010000006.1"/>
</dbReference>
<comment type="catalytic activity">
    <reaction evidence="7">
        <text>3-dehydro-L-erythronate + ATP = 3-dehydro-4-O-phospho-L-erythronate + ADP + H(+)</text>
        <dbReference type="Rhea" id="RHEA:52552"/>
        <dbReference type="ChEBI" id="CHEBI:15378"/>
        <dbReference type="ChEBI" id="CHEBI:30616"/>
        <dbReference type="ChEBI" id="CHEBI:136592"/>
        <dbReference type="ChEBI" id="CHEBI:136670"/>
        <dbReference type="ChEBI" id="CHEBI:456216"/>
        <dbReference type="EC" id="2.7.1.217"/>
    </reaction>
</comment>
<comment type="similarity">
    <text evidence="1">Belongs to the four-carbon acid sugar kinase family.</text>
</comment>
<evidence type="ECO:0000256" key="5">
    <source>
        <dbReference type="ARBA" id="ARBA00022840"/>
    </source>
</evidence>
<dbReference type="Gene3D" id="3.40.50.10840">
    <property type="entry name" value="Putative sugar-binding, N-terminal domain"/>
    <property type="match status" value="1"/>
</dbReference>
<dbReference type="Proteomes" id="UP001652394">
    <property type="component" value="Unassembled WGS sequence"/>
</dbReference>
<evidence type="ECO:0000256" key="12">
    <source>
        <dbReference type="ARBA" id="ARBA00041377"/>
    </source>
</evidence>
<reference evidence="15 16" key="1">
    <citation type="journal article" date="2021" name="ISME Commun">
        <title>Automated analysis of genomic sequences facilitates high-throughput and comprehensive description of bacteria.</title>
        <authorList>
            <person name="Hitch T.C.A."/>
        </authorList>
    </citation>
    <scope>NUCLEOTIDE SEQUENCE [LARGE SCALE GENOMIC DNA]</scope>
    <source>
        <strain evidence="15 16">H2_18</strain>
    </source>
</reference>
<sequence>MDKNQNRILLGCVADDFTGASDAASFLQEAGMCTLLTNGIPAKAEIPAETEAIVVALKSRTQKTAQAVQDVLEVIKWLEKKGAEQFYFKYCSTFDSTKEGNIGPVTDAVLEYLKAGYTILCPALPVNGRTVKKGCLYVHGTPLHESSMKDHPLTPMWDSRIKYLMEAQGRYTAFELYKESMEDIYAKTSGEKHFYVIPDYETEEDGNTIAAEFGDLKFLTGGSGLLKPLGKYLLDKNNRKQMKRDKEKKYDFTKAALFAGSCSAATLEQIADYQIKGGVSVQISPLKLLEGTQTKEDILKFIRTHSDRDVLVYSSDTADKVREIQKAGREKIAELIEDTISGTAKELVREGYSGIISAGGETSGAIMKKLGFDTFLIGDSVAPGVPVMMPLDCQELKLVLKSGNFGQPDFFTRALRILKGKEEND</sequence>
<gene>
    <name evidence="15" type="ORF">OCV51_05500</name>
</gene>
<dbReference type="InterPro" id="IPR042213">
    <property type="entry name" value="NBD_C_sf"/>
</dbReference>
<name>A0ABT2T9Z7_9FIRM</name>
<evidence type="ECO:0000256" key="3">
    <source>
        <dbReference type="ARBA" id="ARBA00022741"/>
    </source>
</evidence>
<feature type="domain" description="Four-carbon acid sugar kinase N-terminal" evidence="13">
    <location>
        <begin position="10"/>
        <end position="228"/>
    </location>
</feature>